<keyword evidence="5" id="KW-0238">DNA-binding</keyword>
<evidence type="ECO:0000256" key="1">
    <source>
        <dbReference type="ARBA" id="ARBA00022741"/>
    </source>
</evidence>
<dbReference type="CDD" id="cd06170">
    <property type="entry name" value="LuxR_C_like"/>
    <property type="match status" value="1"/>
</dbReference>
<dbReference type="PANTHER" id="PTHR16305:SF35">
    <property type="entry name" value="TRANSCRIPTIONAL ACTIVATOR DOMAIN"/>
    <property type="match status" value="1"/>
</dbReference>
<dbReference type="Gene3D" id="1.25.40.10">
    <property type="entry name" value="Tetratricopeptide repeat domain"/>
    <property type="match status" value="1"/>
</dbReference>
<dbReference type="InterPro" id="IPR041664">
    <property type="entry name" value="AAA_16"/>
</dbReference>
<comment type="caution">
    <text evidence="5">The sequence shown here is derived from an EMBL/GenBank/DDBJ whole genome shotgun (WGS) entry which is preliminary data.</text>
</comment>
<dbReference type="PANTHER" id="PTHR16305">
    <property type="entry name" value="TESTICULAR SOLUBLE ADENYLYL CYCLASE"/>
    <property type="match status" value="1"/>
</dbReference>
<evidence type="ECO:0000256" key="2">
    <source>
        <dbReference type="ARBA" id="ARBA00022840"/>
    </source>
</evidence>
<dbReference type="InterPro" id="IPR036388">
    <property type="entry name" value="WH-like_DNA-bd_sf"/>
</dbReference>
<dbReference type="Proteomes" id="UP001225356">
    <property type="component" value="Unassembled WGS sequence"/>
</dbReference>
<dbReference type="RefSeq" id="WP_307562649.1">
    <property type="nucleotide sequence ID" value="NZ_JAUSQU010000001.1"/>
</dbReference>
<dbReference type="InterPro" id="IPR011990">
    <property type="entry name" value="TPR-like_helical_dom_sf"/>
</dbReference>
<dbReference type="InterPro" id="IPR027417">
    <property type="entry name" value="P-loop_NTPase"/>
</dbReference>
<dbReference type="InterPro" id="IPR000792">
    <property type="entry name" value="Tscrpt_reg_LuxR_C"/>
</dbReference>
<evidence type="ECO:0000313" key="6">
    <source>
        <dbReference type="Proteomes" id="UP001225356"/>
    </source>
</evidence>
<feature type="region of interest" description="Disordered" evidence="3">
    <location>
        <begin position="1"/>
        <end position="24"/>
    </location>
</feature>
<protein>
    <submittedName>
        <fullName evidence="5">DNA-binding CsgD family transcriptional regulator/tetratricopeptide (TPR) repeat protein</fullName>
    </submittedName>
</protein>
<proteinExistence type="predicted"/>
<dbReference type="Pfam" id="PF13191">
    <property type="entry name" value="AAA_16"/>
    <property type="match status" value="1"/>
</dbReference>
<name>A0ABT9QHP9_9ACTN</name>
<keyword evidence="1" id="KW-0547">Nucleotide-binding</keyword>
<dbReference type="EMBL" id="JAUSQU010000001">
    <property type="protein sequence ID" value="MDP9846287.1"/>
    <property type="molecule type" value="Genomic_DNA"/>
</dbReference>
<dbReference type="SUPFAM" id="SSF46894">
    <property type="entry name" value="C-terminal effector domain of the bipartite response regulators"/>
    <property type="match status" value="1"/>
</dbReference>
<dbReference type="GO" id="GO:0003677">
    <property type="term" value="F:DNA binding"/>
    <property type="evidence" value="ECO:0007669"/>
    <property type="project" value="UniProtKB-KW"/>
</dbReference>
<feature type="domain" description="HTH luxR-type" evidence="4">
    <location>
        <begin position="880"/>
        <end position="945"/>
    </location>
</feature>
<evidence type="ECO:0000259" key="4">
    <source>
        <dbReference type="PROSITE" id="PS50043"/>
    </source>
</evidence>
<dbReference type="PROSITE" id="PS00622">
    <property type="entry name" value="HTH_LUXR_1"/>
    <property type="match status" value="1"/>
</dbReference>
<evidence type="ECO:0000256" key="3">
    <source>
        <dbReference type="SAM" id="MobiDB-lite"/>
    </source>
</evidence>
<keyword evidence="6" id="KW-1185">Reference proteome</keyword>
<dbReference type="SMART" id="SM00421">
    <property type="entry name" value="HTH_LUXR"/>
    <property type="match status" value="1"/>
</dbReference>
<accession>A0ABT9QHP9</accession>
<keyword evidence="2" id="KW-0067">ATP-binding</keyword>
<dbReference type="Gene3D" id="1.10.10.10">
    <property type="entry name" value="Winged helix-like DNA-binding domain superfamily/Winged helix DNA-binding domain"/>
    <property type="match status" value="1"/>
</dbReference>
<dbReference type="PROSITE" id="PS50043">
    <property type="entry name" value="HTH_LUXR_2"/>
    <property type="match status" value="1"/>
</dbReference>
<sequence>MSRNATAVADFSAPSEDTRRRTADVSLPLRGREAELLLLRDRLHTLTRGQGGTVLIEGAPGAGKSRLLAEIADLAAAAGLRVHAGAGVPDGHAVPFTPLLDALLSGPVPLMARDRLLALNEAADQRFWLLQELQDELEHAATAAPLVIVMDDLQWCDAATRSTLRTLSTRLSDRPILWVLATREHHRTGPARAWPVDRIVLRPLPAEAVALLAQDVLRAVAEPALLELARKADGRPLLLVELLNGMREEGAITVRNGMANLRDTGRIPMRFCSSIRHRLDQVSPLARDSVRFAAILGRDIDVEVLAALLRRSPVDLMAPLQEALRADLLTDTDGRLAFRHDLIREAVQVGVPAAFGNLVRRQAVDVRLRRGAAVMEVAADLAEVAQPGDHEAVSLLRRAATDFAPTSPATAVALSSRALELAPADHADRSALVAETITLLWRNGHDLEARAMADNALAGLLEPEAEAQVRLSLARVSSRRSFTESVRQCRLALALPGLSPATRAQLLTLQALALIMTGDVEETDRVVESALPAAASCGNRAIEAMAIAVEAAVAFQRMDWQRAFDRQDEAVRLAADAGILRSLWVPESSWKSFLWSSAGESLRGLEEVDAGLREARAHGQAATVHMWSMCRARILLDAGRLADARAEAEAALAMVEDLGSGNAADVTTLYALGRAALYAGDRQGVARLVADGHRMTRDDACFVARTGAWMLALAADGENDPAHTMAYATAAVAGGPYGGLTATPLDPADDVVFVRMALRAGERGAAADMVRLAEDRAGRNPGFPFLAAVAAHARGLLDDDAASLVRAAERLSGFSRPIVRASALEDAGRALSATDRKAAVGHLETALELYERAGATREAARVRRRLRDAGIRRRGRASGAVHGWDGLTVSELQVVRLVAQGATNRQVAERLFLSPHTVNTHLRHAYTKLDVNSRVELTRLVVEHDG</sequence>
<dbReference type="SUPFAM" id="SSF52540">
    <property type="entry name" value="P-loop containing nucleoside triphosphate hydrolases"/>
    <property type="match status" value="1"/>
</dbReference>
<dbReference type="PRINTS" id="PR00038">
    <property type="entry name" value="HTHLUXR"/>
</dbReference>
<reference evidence="5 6" key="1">
    <citation type="submission" date="2023-07" db="EMBL/GenBank/DDBJ databases">
        <title>Sequencing the genomes of 1000 actinobacteria strains.</title>
        <authorList>
            <person name="Klenk H.-P."/>
        </authorList>
    </citation>
    <scope>NUCLEOTIDE SEQUENCE [LARGE SCALE GENOMIC DNA]</scope>
    <source>
        <strain evidence="5 6">DSM 46740</strain>
    </source>
</reference>
<gene>
    <name evidence="5" type="ORF">J2853_005498</name>
</gene>
<evidence type="ECO:0000313" key="5">
    <source>
        <dbReference type="EMBL" id="MDP9846287.1"/>
    </source>
</evidence>
<dbReference type="InterPro" id="IPR016032">
    <property type="entry name" value="Sig_transdc_resp-reg_C-effctor"/>
</dbReference>
<organism evidence="5 6">
    <name type="scientific">Streptosporangium lutulentum</name>
    <dbReference type="NCBI Taxonomy" id="1461250"/>
    <lineage>
        <taxon>Bacteria</taxon>
        <taxon>Bacillati</taxon>
        <taxon>Actinomycetota</taxon>
        <taxon>Actinomycetes</taxon>
        <taxon>Streptosporangiales</taxon>
        <taxon>Streptosporangiaceae</taxon>
        <taxon>Streptosporangium</taxon>
    </lineage>
</organism>
<dbReference type="Pfam" id="PF00196">
    <property type="entry name" value="GerE"/>
    <property type="match status" value="1"/>
</dbReference>